<dbReference type="Gene3D" id="1.20.1260.10">
    <property type="match status" value="1"/>
</dbReference>
<dbReference type="InterPro" id="IPR012347">
    <property type="entry name" value="Ferritin-like"/>
</dbReference>
<accession>A0A7C4ATF5</accession>
<organism evidence="1">
    <name type="scientific">Desulfomonile tiedjei</name>
    <dbReference type="NCBI Taxonomy" id="2358"/>
    <lineage>
        <taxon>Bacteria</taxon>
        <taxon>Pseudomonadati</taxon>
        <taxon>Thermodesulfobacteriota</taxon>
        <taxon>Desulfomonilia</taxon>
        <taxon>Desulfomonilales</taxon>
        <taxon>Desulfomonilaceae</taxon>
        <taxon>Desulfomonile</taxon>
    </lineage>
</organism>
<name>A0A7C4ATF5_9BACT</name>
<proteinExistence type="predicted"/>
<evidence type="ECO:0000313" key="1">
    <source>
        <dbReference type="EMBL" id="HGH61887.1"/>
    </source>
</evidence>
<dbReference type="EMBL" id="DTGT01000368">
    <property type="protein sequence ID" value="HGH61887.1"/>
    <property type="molecule type" value="Genomic_DNA"/>
</dbReference>
<reference evidence="1" key="1">
    <citation type="journal article" date="2020" name="mSystems">
        <title>Genome- and Community-Level Interaction Insights into Carbon Utilization and Element Cycling Functions of Hydrothermarchaeota in Hydrothermal Sediment.</title>
        <authorList>
            <person name="Zhou Z."/>
            <person name="Liu Y."/>
            <person name="Xu W."/>
            <person name="Pan J."/>
            <person name="Luo Z.H."/>
            <person name="Li M."/>
        </authorList>
    </citation>
    <scope>NUCLEOTIDE SEQUENCE [LARGE SCALE GENOMIC DNA]</scope>
    <source>
        <strain evidence="1">SpSt-769</strain>
    </source>
</reference>
<dbReference type="SUPFAM" id="SSF47240">
    <property type="entry name" value="Ferritin-like"/>
    <property type="match status" value="1"/>
</dbReference>
<dbReference type="AlphaFoldDB" id="A0A7C4ATF5"/>
<sequence>MSESITLLELSDFIIKREESSAELFLIMAEKTKNGFLKQRFEEFYVETVRRLGYLSDFRKNQGKNLFFRIPLNSVKSYLVDIQLREQFNDSQALALTILRAETSERLYHRMESLVEDSESRALFHLLHEEIGAHRIRCNALYDQNLGLESTGDVSDGS</sequence>
<gene>
    <name evidence="1" type="ORF">ENV54_11395</name>
</gene>
<dbReference type="InterPro" id="IPR009078">
    <property type="entry name" value="Ferritin-like_SF"/>
</dbReference>
<protein>
    <recommendedName>
        <fullName evidence="2">Rubrerythrin diiron-binding domain-containing protein</fullName>
    </recommendedName>
</protein>
<comment type="caution">
    <text evidence="1">The sequence shown here is derived from an EMBL/GenBank/DDBJ whole genome shotgun (WGS) entry which is preliminary data.</text>
</comment>
<evidence type="ECO:0008006" key="2">
    <source>
        <dbReference type="Google" id="ProtNLM"/>
    </source>
</evidence>